<dbReference type="InterPro" id="IPR015421">
    <property type="entry name" value="PyrdxlP-dep_Trfase_major"/>
</dbReference>
<accession>A0ABS1XMP6</accession>
<dbReference type="InterPro" id="IPR015424">
    <property type="entry name" value="PyrdxlP-dep_Trfase"/>
</dbReference>
<name>A0ABS1XMP6_9ACTN</name>
<evidence type="ECO:0000256" key="3">
    <source>
        <dbReference type="SAM" id="MobiDB-lite"/>
    </source>
</evidence>
<dbReference type="Proteomes" id="UP000601027">
    <property type="component" value="Unassembled WGS sequence"/>
</dbReference>
<proteinExistence type="inferred from homology"/>
<comment type="similarity">
    <text evidence="1">Belongs to the group II decarboxylase family.</text>
</comment>
<evidence type="ECO:0000256" key="1">
    <source>
        <dbReference type="ARBA" id="ARBA00009533"/>
    </source>
</evidence>
<evidence type="ECO:0000313" key="4">
    <source>
        <dbReference type="EMBL" id="MBM0230532.1"/>
    </source>
</evidence>
<feature type="region of interest" description="Disordered" evidence="3">
    <location>
        <begin position="1"/>
        <end position="23"/>
    </location>
</feature>
<reference evidence="4 5" key="1">
    <citation type="submission" date="2021-01" db="EMBL/GenBank/DDBJ databases">
        <title>Draft genome sequence of Micromonospora sp. strain STR1_7.</title>
        <authorList>
            <person name="Karlyshev A."/>
            <person name="Jawad R."/>
        </authorList>
    </citation>
    <scope>NUCLEOTIDE SEQUENCE [LARGE SCALE GENOMIC DNA]</scope>
    <source>
        <strain evidence="4 5">STR1-7</strain>
    </source>
</reference>
<keyword evidence="2" id="KW-0210">Decarboxylase</keyword>
<evidence type="ECO:0000313" key="5">
    <source>
        <dbReference type="Proteomes" id="UP000601027"/>
    </source>
</evidence>
<comment type="caution">
    <text evidence="4">The sequence shown here is derived from an EMBL/GenBank/DDBJ whole genome shotgun (WGS) entry which is preliminary data.</text>
</comment>
<keyword evidence="2" id="KW-0456">Lyase</keyword>
<protein>
    <submittedName>
        <fullName evidence="4">Uncharacterized protein</fullName>
    </submittedName>
</protein>
<organism evidence="4 5">
    <name type="scientific">Micromonospora parastrephiae</name>
    <dbReference type="NCBI Taxonomy" id="2806101"/>
    <lineage>
        <taxon>Bacteria</taxon>
        <taxon>Bacillati</taxon>
        <taxon>Actinomycetota</taxon>
        <taxon>Actinomycetes</taxon>
        <taxon>Micromonosporales</taxon>
        <taxon>Micromonosporaceae</taxon>
        <taxon>Micromonospora</taxon>
    </lineage>
</organism>
<keyword evidence="5" id="KW-1185">Reference proteome</keyword>
<dbReference type="InterPro" id="IPR051151">
    <property type="entry name" value="Group_II_Decarboxylase"/>
</dbReference>
<dbReference type="SUPFAM" id="SSF53383">
    <property type="entry name" value="PLP-dependent transferases"/>
    <property type="match status" value="1"/>
</dbReference>
<feature type="compositionally biased region" description="Polar residues" evidence="3">
    <location>
        <begin position="1"/>
        <end position="15"/>
    </location>
</feature>
<evidence type="ECO:0000256" key="2">
    <source>
        <dbReference type="ARBA" id="ARBA00022793"/>
    </source>
</evidence>
<sequence>MALTGANNVSNSPQRTCPKKGPSARRLLRQLTAAQATNIGFPAAADIDYRDVAALLAHLLNNVGDPDADPTHPNHSKDLEREVLAFPAGLFRAPERWWGYITNGGSESNLYERHC</sequence>
<dbReference type="EMBL" id="JAEVHM010000001">
    <property type="protein sequence ID" value="MBM0230532.1"/>
    <property type="molecule type" value="Genomic_DNA"/>
</dbReference>
<dbReference type="RefSeq" id="WP_203173003.1">
    <property type="nucleotide sequence ID" value="NZ_JAEVHM010000001.1"/>
</dbReference>
<gene>
    <name evidence="4" type="ORF">JNW91_00755</name>
</gene>
<dbReference type="PANTHER" id="PTHR46101:SF2">
    <property type="entry name" value="SERINE DECARBOXYLASE"/>
    <property type="match status" value="1"/>
</dbReference>
<dbReference type="Gene3D" id="3.40.640.10">
    <property type="entry name" value="Type I PLP-dependent aspartate aminotransferase-like (Major domain)"/>
    <property type="match status" value="1"/>
</dbReference>
<dbReference type="PANTHER" id="PTHR46101">
    <property type="match status" value="1"/>
</dbReference>